<gene>
    <name evidence="1" type="ORF">M9H77_29490</name>
</gene>
<evidence type="ECO:0000313" key="1">
    <source>
        <dbReference type="EMBL" id="KAI5652303.1"/>
    </source>
</evidence>
<comment type="caution">
    <text evidence="1">The sequence shown here is derived from an EMBL/GenBank/DDBJ whole genome shotgun (WGS) entry which is preliminary data.</text>
</comment>
<name>A0ACB9ZUK0_CATRO</name>
<accession>A0ACB9ZUK0</accession>
<dbReference type="EMBL" id="CM044707">
    <property type="protein sequence ID" value="KAI5652303.1"/>
    <property type="molecule type" value="Genomic_DNA"/>
</dbReference>
<protein>
    <submittedName>
        <fullName evidence="1">Uncharacterized protein</fullName>
    </submittedName>
</protein>
<reference evidence="2" key="1">
    <citation type="journal article" date="2023" name="Nat. Plants">
        <title>Single-cell RNA sequencing provides a high-resolution roadmap for understanding the multicellular compartmentation of specialized metabolism.</title>
        <authorList>
            <person name="Sun S."/>
            <person name="Shen X."/>
            <person name="Li Y."/>
            <person name="Li Y."/>
            <person name="Wang S."/>
            <person name="Li R."/>
            <person name="Zhang H."/>
            <person name="Shen G."/>
            <person name="Guo B."/>
            <person name="Wei J."/>
            <person name="Xu J."/>
            <person name="St-Pierre B."/>
            <person name="Chen S."/>
            <person name="Sun C."/>
        </authorList>
    </citation>
    <scope>NUCLEOTIDE SEQUENCE [LARGE SCALE GENOMIC DNA]</scope>
</reference>
<sequence length="130" mass="14723">MVKNEKRNFIASLTKRDGSRTISKEEIQDKFLSFYEAVEDGPKITPERNLLVADYGPLLDKVSKTLLAWSGLNLSYAGKLERSGWVSSLFQLRCWIELLVYAGGSYGIVFIPITKLKESGIVIYCHYLLV</sequence>
<organism evidence="1 2">
    <name type="scientific">Catharanthus roseus</name>
    <name type="common">Madagascar periwinkle</name>
    <name type="synonym">Vinca rosea</name>
    <dbReference type="NCBI Taxonomy" id="4058"/>
    <lineage>
        <taxon>Eukaryota</taxon>
        <taxon>Viridiplantae</taxon>
        <taxon>Streptophyta</taxon>
        <taxon>Embryophyta</taxon>
        <taxon>Tracheophyta</taxon>
        <taxon>Spermatophyta</taxon>
        <taxon>Magnoliopsida</taxon>
        <taxon>eudicotyledons</taxon>
        <taxon>Gunneridae</taxon>
        <taxon>Pentapetalae</taxon>
        <taxon>asterids</taxon>
        <taxon>lamiids</taxon>
        <taxon>Gentianales</taxon>
        <taxon>Apocynaceae</taxon>
        <taxon>Rauvolfioideae</taxon>
        <taxon>Vinceae</taxon>
        <taxon>Catharanthinae</taxon>
        <taxon>Catharanthus</taxon>
    </lineage>
</organism>
<dbReference type="Proteomes" id="UP001060085">
    <property type="component" value="Linkage Group LG07"/>
</dbReference>
<proteinExistence type="predicted"/>
<keyword evidence="2" id="KW-1185">Reference proteome</keyword>
<evidence type="ECO:0000313" key="2">
    <source>
        <dbReference type="Proteomes" id="UP001060085"/>
    </source>
</evidence>